<evidence type="ECO:0000256" key="2">
    <source>
        <dbReference type="ARBA" id="ARBA00005718"/>
    </source>
</evidence>
<dbReference type="InterPro" id="IPR042072">
    <property type="entry name" value="DsrC-like_C"/>
</dbReference>
<protein>
    <submittedName>
        <fullName evidence="4">DsrC family protein</fullName>
    </submittedName>
</protein>
<evidence type="ECO:0000256" key="3">
    <source>
        <dbReference type="ARBA" id="ARBA00022490"/>
    </source>
</evidence>
<dbReference type="PANTHER" id="PTHR37010:SF1">
    <property type="entry name" value="SULFURTRANSFERASE TUSE"/>
    <property type="match status" value="1"/>
</dbReference>
<dbReference type="GO" id="GO:0005737">
    <property type="term" value="C:cytoplasm"/>
    <property type="evidence" value="ECO:0007669"/>
    <property type="project" value="UniProtKB-SubCell"/>
</dbReference>
<evidence type="ECO:0000256" key="1">
    <source>
        <dbReference type="ARBA" id="ARBA00004496"/>
    </source>
</evidence>
<dbReference type="Gene3D" id="1.10.10.370">
    <property type="entry name" value="DsrC-like protein, C-terminal domain"/>
    <property type="match status" value="1"/>
</dbReference>
<evidence type="ECO:0000313" key="4">
    <source>
        <dbReference type="EMBL" id="VAW57755.1"/>
    </source>
</evidence>
<dbReference type="InterPro" id="IPR043163">
    <property type="entry name" value="DsrC-like_N"/>
</dbReference>
<sequence>MEAIVDGKTIELSEAGWLLNLDEWSEELAAQIAISEHVAELTEEHWNIIKMAREYFTANGTVCEPRAFSKLMKKEYGKDKSDQKYIYSLFPTGLIKCANKIAGLPRPKGCS</sequence>
<accession>A0A3B0WP51</accession>
<dbReference type="AlphaFoldDB" id="A0A3B0WP51"/>
<comment type="similarity">
    <text evidence="2">Belongs to the DsrC/TusE family.</text>
</comment>
<dbReference type="EMBL" id="UOFF01000449">
    <property type="protein sequence ID" value="VAW57755.1"/>
    <property type="molecule type" value="Genomic_DNA"/>
</dbReference>
<dbReference type="GO" id="GO:0002143">
    <property type="term" value="P:tRNA wobble position uridine thiolation"/>
    <property type="evidence" value="ECO:0007669"/>
    <property type="project" value="TreeGrafter"/>
</dbReference>
<dbReference type="PIRSF" id="PIRSF006223">
    <property type="entry name" value="DsrC_TusE"/>
    <property type="match status" value="1"/>
</dbReference>
<dbReference type="PANTHER" id="PTHR37010">
    <property type="entry name" value="SULFURTRANSFERASE TUSE"/>
    <property type="match status" value="1"/>
</dbReference>
<name>A0A3B0WP51_9ZZZZ</name>
<dbReference type="Gene3D" id="3.30.1420.10">
    <property type="match status" value="1"/>
</dbReference>
<reference evidence="4" key="1">
    <citation type="submission" date="2018-06" db="EMBL/GenBank/DDBJ databases">
        <authorList>
            <person name="Zhirakovskaya E."/>
        </authorList>
    </citation>
    <scope>NUCLEOTIDE SEQUENCE</scope>
</reference>
<gene>
    <name evidence="4" type="ORF">MNBD_GAMMA07-2233</name>
</gene>
<organism evidence="4">
    <name type="scientific">hydrothermal vent metagenome</name>
    <dbReference type="NCBI Taxonomy" id="652676"/>
    <lineage>
        <taxon>unclassified sequences</taxon>
        <taxon>metagenomes</taxon>
        <taxon>ecological metagenomes</taxon>
    </lineage>
</organism>
<dbReference type="GO" id="GO:0097163">
    <property type="term" value="F:sulfur carrier activity"/>
    <property type="evidence" value="ECO:0007669"/>
    <property type="project" value="TreeGrafter"/>
</dbReference>
<proteinExistence type="inferred from homology"/>
<dbReference type="NCBIfam" id="TIGR03342">
    <property type="entry name" value="dsrC_tusE_dsvC"/>
    <property type="match status" value="1"/>
</dbReference>
<keyword evidence="3" id="KW-0963">Cytoplasm</keyword>
<dbReference type="InterPro" id="IPR025526">
    <property type="entry name" value="DsrC-like_dom_sf"/>
</dbReference>
<dbReference type="SUPFAM" id="SSF69721">
    <property type="entry name" value="DsrC, the gamma subunit of dissimilatory sulfite reductase"/>
    <property type="match status" value="1"/>
</dbReference>
<comment type="subcellular location">
    <subcellularLocation>
        <location evidence="1">Cytoplasm</location>
    </subcellularLocation>
</comment>
<dbReference type="InterPro" id="IPR007453">
    <property type="entry name" value="DsrC/TusE"/>
</dbReference>
<dbReference type="Pfam" id="PF04358">
    <property type="entry name" value="DsrC"/>
    <property type="match status" value="1"/>
</dbReference>